<feature type="transmembrane region" description="Helical" evidence="9">
    <location>
        <begin position="247"/>
        <end position="268"/>
    </location>
</feature>
<evidence type="ECO:0000256" key="1">
    <source>
        <dbReference type="ARBA" id="ARBA00004141"/>
    </source>
</evidence>
<reference evidence="10" key="2">
    <citation type="submission" date="2022-10" db="EMBL/GenBank/DDBJ databases">
        <authorList>
            <consortium name="ENA_rothamsted_submissions"/>
            <consortium name="culmorum"/>
            <person name="King R."/>
        </authorList>
    </citation>
    <scope>NUCLEOTIDE SEQUENCE</scope>
</reference>
<keyword evidence="2 9" id="KW-0716">Sensory transduction</keyword>
<evidence type="ECO:0000256" key="8">
    <source>
        <dbReference type="ARBA" id="ARBA00023224"/>
    </source>
</evidence>
<keyword evidence="4 9" id="KW-0552">Olfaction</keyword>
<proteinExistence type="inferred from homology"/>
<comment type="subcellular location">
    <subcellularLocation>
        <location evidence="9">Cell membrane</location>
        <topology evidence="9">Multi-pass membrane protein</topology>
    </subcellularLocation>
    <subcellularLocation>
        <location evidence="1">Membrane</location>
        <topology evidence="1">Multi-pass membrane protein</topology>
    </subcellularLocation>
</comment>
<dbReference type="GO" id="GO:0005549">
    <property type="term" value="F:odorant binding"/>
    <property type="evidence" value="ECO:0007669"/>
    <property type="project" value="InterPro"/>
</dbReference>
<evidence type="ECO:0000256" key="4">
    <source>
        <dbReference type="ARBA" id="ARBA00022725"/>
    </source>
</evidence>
<keyword evidence="3 9" id="KW-0812">Transmembrane</keyword>
<evidence type="ECO:0000256" key="2">
    <source>
        <dbReference type="ARBA" id="ARBA00022606"/>
    </source>
</evidence>
<organism evidence="10 11">
    <name type="scientific">Chironomus riparius</name>
    <dbReference type="NCBI Taxonomy" id="315576"/>
    <lineage>
        <taxon>Eukaryota</taxon>
        <taxon>Metazoa</taxon>
        <taxon>Ecdysozoa</taxon>
        <taxon>Arthropoda</taxon>
        <taxon>Hexapoda</taxon>
        <taxon>Insecta</taxon>
        <taxon>Pterygota</taxon>
        <taxon>Neoptera</taxon>
        <taxon>Endopterygota</taxon>
        <taxon>Diptera</taxon>
        <taxon>Nematocera</taxon>
        <taxon>Chironomoidea</taxon>
        <taxon>Chironomidae</taxon>
        <taxon>Chironominae</taxon>
        <taxon>Chironomus</taxon>
    </lineage>
</organism>
<dbReference type="GO" id="GO:0004984">
    <property type="term" value="F:olfactory receptor activity"/>
    <property type="evidence" value="ECO:0007669"/>
    <property type="project" value="InterPro"/>
</dbReference>
<dbReference type="GO" id="GO:0005886">
    <property type="term" value="C:plasma membrane"/>
    <property type="evidence" value="ECO:0007669"/>
    <property type="project" value="UniProtKB-SubCell"/>
</dbReference>
<evidence type="ECO:0000256" key="5">
    <source>
        <dbReference type="ARBA" id="ARBA00022989"/>
    </source>
</evidence>
<evidence type="ECO:0000313" key="11">
    <source>
        <dbReference type="Proteomes" id="UP001153620"/>
    </source>
</evidence>
<comment type="caution">
    <text evidence="9">Lacks conserved residue(s) required for the propagation of feature annotation.</text>
</comment>
<keyword evidence="6 9" id="KW-0472">Membrane</keyword>
<evidence type="ECO:0000256" key="3">
    <source>
        <dbReference type="ARBA" id="ARBA00022692"/>
    </source>
</evidence>
<accession>A0A9N9RTT8</accession>
<evidence type="ECO:0000256" key="9">
    <source>
        <dbReference type="RuleBase" id="RU351113"/>
    </source>
</evidence>
<dbReference type="PANTHER" id="PTHR21137:SF43">
    <property type="entry name" value="ODORANT RECEPTOR 47A-RELATED"/>
    <property type="match status" value="1"/>
</dbReference>
<keyword evidence="8 9" id="KW-0807">Transducer</keyword>
<keyword evidence="7 9" id="KW-0675">Receptor</keyword>
<feature type="transmembrane region" description="Helical" evidence="9">
    <location>
        <begin position="43"/>
        <end position="63"/>
    </location>
</feature>
<reference evidence="10" key="1">
    <citation type="submission" date="2022-01" db="EMBL/GenBank/DDBJ databases">
        <authorList>
            <person name="King R."/>
        </authorList>
    </citation>
    <scope>NUCLEOTIDE SEQUENCE</scope>
</reference>
<evidence type="ECO:0000313" key="10">
    <source>
        <dbReference type="EMBL" id="CAG9802382.1"/>
    </source>
</evidence>
<protein>
    <recommendedName>
        <fullName evidence="9">Odorant receptor</fullName>
    </recommendedName>
</protein>
<dbReference type="PANTHER" id="PTHR21137">
    <property type="entry name" value="ODORANT RECEPTOR"/>
    <property type="match status" value="1"/>
</dbReference>
<dbReference type="Pfam" id="PF02949">
    <property type="entry name" value="7tm_6"/>
    <property type="match status" value="1"/>
</dbReference>
<dbReference type="Proteomes" id="UP001153620">
    <property type="component" value="Chromosome 2"/>
</dbReference>
<dbReference type="OrthoDB" id="7789606at2759"/>
<dbReference type="AlphaFoldDB" id="A0A9N9RTT8"/>
<evidence type="ECO:0000256" key="6">
    <source>
        <dbReference type="ARBA" id="ARBA00023136"/>
    </source>
</evidence>
<feature type="transmembrane region" description="Helical" evidence="9">
    <location>
        <begin position="75"/>
        <end position="95"/>
    </location>
</feature>
<keyword evidence="11" id="KW-1185">Reference proteome</keyword>
<feature type="transmembrane region" description="Helical" evidence="9">
    <location>
        <begin position="170"/>
        <end position="192"/>
    </location>
</feature>
<evidence type="ECO:0000256" key="7">
    <source>
        <dbReference type="ARBA" id="ARBA00023170"/>
    </source>
</evidence>
<sequence length="381" mass="44004">MRKLLTILKNYFPTLEIHNFLDLTISMLKYVGFEIEDSYNGCLFYWLVVINLTGATISSGASIFSKPFDIEKITYGLPVVASTLMIILKSIVLFINKDKILMIMNELKSINQEQGTNSSKMFTKFFYGYLLSLLSPLIVNIMTPIVKILVSGEKTFPLDMKFPVDVTNNFIYPLVLLWTYWNLINGFIIFFATDVLLYSFIRIISIEFETLQHSFENLNISETSDELKTLICHQNELYDACIKLERIFSITFFYKFIISSFVICFTAFQCSTSSDTSKILVNMTICIANFNQIGLQCFFGQMLKNASENVTNSIYNCQWENSTNMNVKRLLIVCIARSNRHVALTTLKFSEITFEQLTYILTSTYSYFTVLRQIYVNNKLD</sequence>
<dbReference type="InterPro" id="IPR004117">
    <property type="entry name" value="7tm6_olfct_rcpt"/>
</dbReference>
<keyword evidence="5 9" id="KW-1133">Transmembrane helix</keyword>
<gene>
    <name evidence="10" type="ORF">CHIRRI_LOCUS5293</name>
</gene>
<dbReference type="GO" id="GO:0007165">
    <property type="term" value="P:signal transduction"/>
    <property type="evidence" value="ECO:0007669"/>
    <property type="project" value="UniProtKB-KW"/>
</dbReference>
<feature type="transmembrane region" description="Helical" evidence="9">
    <location>
        <begin position="126"/>
        <end position="150"/>
    </location>
</feature>
<comment type="similarity">
    <text evidence="9">Belongs to the insect chemoreceptor superfamily. Heteromeric odorant receptor channel (TC 1.A.69) family.</text>
</comment>
<name>A0A9N9RTT8_9DIPT</name>
<dbReference type="EMBL" id="OU895878">
    <property type="protein sequence ID" value="CAG9802382.1"/>
    <property type="molecule type" value="Genomic_DNA"/>
</dbReference>